<evidence type="ECO:0000313" key="7">
    <source>
        <dbReference type="Proteomes" id="UP001354971"/>
    </source>
</evidence>
<evidence type="ECO:0000256" key="2">
    <source>
        <dbReference type="ARBA" id="ARBA00022989"/>
    </source>
</evidence>
<feature type="transmembrane region" description="Helical" evidence="4">
    <location>
        <begin position="244"/>
        <end position="262"/>
    </location>
</feature>
<gene>
    <name evidence="6" type="ORF">V0U79_07935</name>
</gene>
<keyword evidence="3 4" id="KW-0472">Membrane</keyword>
<keyword evidence="7" id="KW-1185">Reference proteome</keyword>
<sequence length="395" mass="41091">MGSRPLSITLITLAQVLALSVWFAGTAALPAMMAAAEISRFAQAALTSSVQIGFVAGALTSAALGLADRFDARRIFAIGAAVAALASFLAMTTEPGSAGMIALRALTGASLALVYPVGMKLAASWARGDAGLLVGLLVGALTLGSATPFAFNLLADGTQWHMPFLFSAAAAMAAAVLILVCQQGPAFKTGIGFDPGAALLAFRDPGLRYANLGYLGHMWELYAMWAWVPVFLHAYFTDAFTADLTAFAVVAIGAAGCLYAGWAADRYGRTTITMAAMAVSGSCALVSGFLFGAPAWLLVPVLLIWGISVIADSAQFSASIAELAPPERAGTLLTLQTAMGFALTALMIQLLPLWIDFAGWTYAFIPLAIGPAFGVWAMWRLRRLPQAAKLAGGRR</sequence>
<dbReference type="InterPro" id="IPR011701">
    <property type="entry name" value="MFS"/>
</dbReference>
<comment type="caution">
    <text evidence="6">The sequence shown here is derived from an EMBL/GenBank/DDBJ whole genome shotgun (WGS) entry which is preliminary data.</text>
</comment>
<dbReference type="PANTHER" id="PTHR23521">
    <property type="entry name" value="TRANSPORTER MFS SUPERFAMILY"/>
    <property type="match status" value="1"/>
</dbReference>
<dbReference type="PANTHER" id="PTHR23521:SF3">
    <property type="entry name" value="MFS TRANSPORTER"/>
    <property type="match status" value="1"/>
</dbReference>
<protein>
    <submittedName>
        <fullName evidence="6">MFS transporter</fullName>
    </submittedName>
</protein>
<name>A0ABU7LQW5_9PROT</name>
<dbReference type="Pfam" id="PF07690">
    <property type="entry name" value="MFS_1"/>
    <property type="match status" value="1"/>
</dbReference>
<keyword evidence="1 4" id="KW-0812">Transmembrane</keyword>
<dbReference type="Proteomes" id="UP001354971">
    <property type="component" value="Unassembled WGS sequence"/>
</dbReference>
<dbReference type="InterPro" id="IPR036259">
    <property type="entry name" value="MFS_trans_sf"/>
</dbReference>
<dbReference type="SUPFAM" id="SSF103473">
    <property type="entry name" value="MFS general substrate transporter"/>
    <property type="match status" value="1"/>
</dbReference>
<evidence type="ECO:0000313" key="6">
    <source>
        <dbReference type="EMBL" id="MEE2526293.1"/>
    </source>
</evidence>
<dbReference type="EMBL" id="JAZDRP010000004">
    <property type="protein sequence ID" value="MEE2526293.1"/>
    <property type="molecule type" value="Genomic_DNA"/>
</dbReference>
<feature type="transmembrane region" description="Helical" evidence="4">
    <location>
        <begin position="98"/>
        <end position="118"/>
    </location>
</feature>
<feature type="transmembrane region" description="Helical" evidence="4">
    <location>
        <begin position="360"/>
        <end position="379"/>
    </location>
</feature>
<evidence type="ECO:0000259" key="5">
    <source>
        <dbReference type="PROSITE" id="PS50850"/>
    </source>
</evidence>
<organism evidence="6 7">
    <name type="scientific">Hyphobacterium lacteum</name>
    <dbReference type="NCBI Taxonomy" id="3116575"/>
    <lineage>
        <taxon>Bacteria</taxon>
        <taxon>Pseudomonadati</taxon>
        <taxon>Pseudomonadota</taxon>
        <taxon>Alphaproteobacteria</taxon>
        <taxon>Maricaulales</taxon>
        <taxon>Maricaulaceae</taxon>
        <taxon>Hyphobacterium</taxon>
    </lineage>
</organism>
<evidence type="ECO:0000256" key="4">
    <source>
        <dbReference type="SAM" id="Phobius"/>
    </source>
</evidence>
<feature type="domain" description="Major facilitator superfamily (MFS) profile" evidence="5">
    <location>
        <begin position="1"/>
        <end position="386"/>
    </location>
</feature>
<dbReference type="RefSeq" id="WP_330198956.1">
    <property type="nucleotide sequence ID" value="NZ_JAZDRP010000004.1"/>
</dbReference>
<reference evidence="6 7" key="1">
    <citation type="submission" date="2024-01" db="EMBL/GenBank/DDBJ databases">
        <title>Hyphobacterium bacterium isolated from marine sediment.</title>
        <authorList>
            <person name="Zhao S."/>
        </authorList>
    </citation>
    <scope>NUCLEOTIDE SEQUENCE [LARGE SCALE GENOMIC DNA]</scope>
    <source>
        <strain evidence="7">HN65</strain>
    </source>
</reference>
<keyword evidence="2 4" id="KW-1133">Transmembrane helix</keyword>
<feature type="transmembrane region" description="Helical" evidence="4">
    <location>
        <begin position="274"/>
        <end position="296"/>
    </location>
</feature>
<feature type="transmembrane region" description="Helical" evidence="4">
    <location>
        <begin position="45"/>
        <end position="67"/>
    </location>
</feature>
<feature type="transmembrane region" description="Helical" evidence="4">
    <location>
        <begin position="160"/>
        <end position="181"/>
    </location>
</feature>
<dbReference type="InterPro" id="IPR020846">
    <property type="entry name" value="MFS_dom"/>
</dbReference>
<feature type="transmembrane region" description="Helical" evidence="4">
    <location>
        <begin position="212"/>
        <end position="232"/>
    </location>
</feature>
<evidence type="ECO:0000256" key="3">
    <source>
        <dbReference type="ARBA" id="ARBA00023136"/>
    </source>
</evidence>
<feature type="transmembrane region" description="Helical" evidence="4">
    <location>
        <begin position="74"/>
        <end position="92"/>
    </location>
</feature>
<dbReference type="Gene3D" id="1.20.1250.20">
    <property type="entry name" value="MFS general substrate transporter like domains"/>
    <property type="match status" value="2"/>
</dbReference>
<feature type="transmembrane region" description="Helical" evidence="4">
    <location>
        <begin position="130"/>
        <end position="154"/>
    </location>
</feature>
<dbReference type="PROSITE" id="PS50850">
    <property type="entry name" value="MFS"/>
    <property type="match status" value="1"/>
</dbReference>
<proteinExistence type="predicted"/>
<accession>A0ABU7LQW5</accession>
<evidence type="ECO:0000256" key="1">
    <source>
        <dbReference type="ARBA" id="ARBA00022692"/>
    </source>
</evidence>